<dbReference type="EMBL" id="DTHG01000077">
    <property type="protein sequence ID" value="HGW92089.1"/>
    <property type="molecule type" value="Genomic_DNA"/>
</dbReference>
<comment type="caution">
    <text evidence="1">The sequence shown here is derived from an EMBL/GenBank/DDBJ whole genome shotgun (WGS) entry which is preliminary data.</text>
</comment>
<sequence length="321" mass="37573">MRYLLIEGIIRNKEIFSIYEPYPVGRHIRGAFGWIAKDMGLGIKELFPDLNNDILIFRDGIPICRKERWRPFSGKKTLYLPFIDGGRIKYRCSSCGDFFSQGFHRTEISRIQLDRKKGSVNSFRRIEAFHREAIFRLSIILDIERGERFVEDLFSMMSFVKEFGINIGKRHQKGMGHFILEEFDAKIMEDIEIGEKDEFTINFISDAYIRNGDGFLDLKIKTDKIIGMMERLGNRFKIDFRGEIEEISKTLIEPRNITMIQVIEDENRFIRIPLNVLSRGISIRFKRRGNSRNILKLLKAIELFYGLGDYIGLGLGEIYVN</sequence>
<name>A0A7C4YIM0_UNCW3</name>
<organism evidence="1">
    <name type="scientific">candidate division WOR-3 bacterium</name>
    <dbReference type="NCBI Taxonomy" id="2052148"/>
    <lineage>
        <taxon>Bacteria</taxon>
        <taxon>Bacteria division WOR-3</taxon>
    </lineage>
</organism>
<protein>
    <recommendedName>
        <fullName evidence="2">CRISPR system Cms protein Csm4</fullName>
    </recommendedName>
</protein>
<reference evidence="1" key="1">
    <citation type="journal article" date="2020" name="mSystems">
        <title>Genome- and Community-Level Interaction Insights into Carbon Utilization and Element Cycling Functions of Hydrothermarchaeota in Hydrothermal Sediment.</title>
        <authorList>
            <person name="Zhou Z."/>
            <person name="Liu Y."/>
            <person name="Xu W."/>
            <person name="Pan J."/>
            <person name="Luo Z.H."/>
            <person name="Li M."/>
        </authorList>
    </citation>
    <scope>NUCLEOTIDE SEQUENCE [LARGE SCALE GENOMIC DNA]</scope>
    <source>
        <strain evidence="1">SpSt-780</strain>
    </source>
</reference>
<dbReference type="AlphaFoldDB" id="A0A7C4YIM0"/>
<evidence type="ECO:0000313" key="1">
    <source>
        <dbReference type="EMBL" id="HGW92089.1"/>
    </source>
</evidence>
<evidence type="ECO:0008006" key="2">
    <source>
        <dbReference type="Google" id="ProtNLM"/>
    </source>
</evidence>
<proteinExistence type="predicted"/>
<accession>A0A7C4YIM0</accession>
<gene>
    <name evidence="1" type="ORF">ENV67_06085</name>
</gene>